<dbReference type="GO" id="GO:0016853">
    <property type="term" value="F:isomerase activity"/>
    <property type="evidence" value="ECO:0007669"/>
    <property type="project" value="UniProtKB-KW"/>
</dbReference>
<dbReference type="Proteomes" id="UP000320791">
    <property type="component" value="Unassembled WGS sequence"/>
</dbReference>
<dbReference type="SUPFAM" id="SSF51445">
    <property type="entry name" value="(Trans)glycosidases"/>
    <property type="match status" value="1"/>
</dbReference>
<dbReference type="EMBL" id="VOHM01000024">
    <property type="protein sequence ID" value="TWT22930.1"/>
    <property type="molecule type" value="Genomic_DNA"/>
</dbReference>
<dbReference type="Gene3D" id="3.20.20.80">
    <property type="entry name" value="Glycosidases"/>
    <property type="match status" value="1"/>
</dbReference>
<dbReference type="AlphaFoldDB" id="A0A5C5UBP2"/>
<evidence type="ECO:0000313" key="2">
    <source>
        <dbReference type="EMBL" id="TWT22930.1"/>
    </source>
</evidence>
<name>A0A5C5UBP2_9CORY</name>
<feature type="domain" description="Glycosyl hydrolase family 13 catalytic" evidence="1">
    <location>
        <begin position="8"/>
        <end position="329"/>
    </location>
</feature>
<dbReference type="GO" id="GO:0005975">
    <property type="term" value="P:carbohydrate metabolic process"/>
    <property type="evidence" value="ECO:0007669"/>
    <property type="project" value="InterPro"/>
</dbReference>
<evidence type="ECO:0000259" key="1">
    <source>
        <dbReference type="SMART" id="SM00642"/>
    </source>
</evidence>
<comment type="caution">
    <text evidence="2">The sequence shown here is derived from an EMBL/GenBank/DDBJ whole genome shotgun (WGS) entry which is preliminary data.</text>
</comment>
<gene>
    <name evidence="2" type="ORF">FRX94_10175</name>
</gene>
<dbReference type="OrthoDB" id="9802433at2"/>
<dbReference type="InterPro" id="IPR017853">
    <property type="entry name" value="GH"/>
</dbReference>
<dbReference type="SMART" id="SM00642">
    <property type="entry name" value="Aamy"/>
    <property type="match status" value="1"/>
</dbReference>
<dbReference type="PANTHER" id="PTHR10357">
    <property type="entry name" value="ALPHA-AMYLASE FAMILY MEMBER"/>
    <property type="match status" value="1"/>
</dbReference>
<dbReference type="Pfam" id="PF00128">
    <property type="entry name" value="Alpha-amylase"/>
    <property type="match status" value="2"/>
</dbReference>
<accession>A0A5C5UBP2</accession>
<proteinExistence type="predicted"/>
<evidence type="ECO:0000313" key="3">
    <source>
        <dbReference type="Proteomes" id="UP000320791"/>
    </source>
</evidence>
<keyword evidence="3" id="KW-1185">Reference proteome</keyword>
<reference evidence="2 3" key="1">
    <citation type="submission" date="2019-08" db="EMBL/GenBank/DDBJ databases">
        <authorList>
            <person name="Lei W."/>
        </authorList>
    </citation>
    <scope>NUCLEOTIDE SEQUENCE [LARGE SCALE GENOMIC DNA]</scope>
    <source>
        <strain evidence="2 3">CCUG 58627</strain>
    </source>
</reference>
<protein>
    <submittedName>
        <fullName evidence="2">Alpha-amylase</fullName>
    </submittedName>
</protein>
<organism evidence="2 3">
    <name type="scientific">Corynebacterium canis</name>
    <dbReference type="NCBI Taxonomy" id="679663"/>
    <lineage>
        <taxon>Bacteria</taxon>
        <taxon>Bacillati</taxon>
        <taxon>Actinomycetota</taxon>
        <taxon>Actinomycetes</taxon>
        <taxon>Mycobacteriales</taxon>
        <taxon>Corynebacteriaceae</taxon>
        <taxon>Corynebacterium</taxon>
    </lineage>
</organism>
<dbReference type="InterPro" id="IPR006047">
    <property type="entry name" value="GH13_cat_dom"/>
</dbReference>
<sequence length="385" mass="43358">MEMHICWHLYPLGFTAAPVRPTPEERHLTHRLGHIERWLDYAAGMHANTLQLGPIFTSETHGYDTLDHFSIDPRLGTLNDFDSLVAAAHTRGLGIVLDGVFNHVASAHPLAQAGHTSGAVFEGHKDLVELDHESPQVIEYIAEVMNFWLDRGITGWRLDAAYAVAPETWARVLPKVRERHPDAWFVGEMIHGDYNEYVAASGLDSVTQYELWKAIWSSLKDGNFYELDWCLQRNNDLNFAPMTFVGNHDVTRIATTLSDRQAMFALLILCTVSGEPSIYYGDEQVFRGEKEERHGGDDAVRPAFPEGPGLLAPDGQWMYELHRKLLGFRAERPWLAQAKTYPVHLANTQYTYEVHGPAGERLKVSIDLDADTAAIEEHGHQVLSI</sequence>